<keyword evidence="2" id="KW-0378">Hydrolase</keyword>
<dbReference type="KEGG" id="epl:P4G45_01535"/>
<proteinExistence type="inferred from homology"/>
<dbReference type="RefSeq" id="WP_348267938.1">
    <property type="nucleotide sequence ID" value="NZ_CP121194.1"/>
</dbReference>
<dbReference type="InterPro" id="IPR013148">
    <property type="entry name" value="Glyco_hydro_32_N"/>
</dbReference>
<dbReference type="PROSITE" id="PS51318">
    <property type="entry name" value="TAT"/>
    <property type="match status" value="1"/>
</dbReference>
<dbReference type="EMBL" id="CP121195">
    <property type="protein sequence ID" value="XBH13860.1"/>
    <property type="molecule type" value="Genomic_DNA"/>
</dbReference>
<dbReference type="AlphaFoldDB" id="A0AAU7CYZ1"/>
<evidence type="ECO:0000256" key="1">
    <source>
        <dbReference type="ARBA" id="ARBA00009902"/>
    </source>
</evidence>
<evidence type="ECO:0000256" key="3">
    <source>
        <dbReference type="ARBA" id="ARBA00023295"/>
    </source>
</evidence>
<keyword evidence="4" id="KW-0732">Signal</keyword>
<comment type="similarity">
    <text evidence="1">Belongs to the glycosyl hydrolase 32 family.</text>
</comment>
<dbReference type="PANTHER" id="PTHR35279:SF1">
    <property type="entry name" value="ARABINANASE_LEVANSUCRASE_INVERTASE"/>
    <property type="match status" value="1"/>
</dbReference>
<organism evidence="6">
    <name type="scientific">Edaphobacter paludis</name>
    <dbReference type="NCBI Taxonomy" id="3035702"/>
    <lineage>
        <taxon>Bacteria</taxon>
        <taxon>Pseudomonadati</taxon>
        <taxon>Acidobacteriota</taxon>
        <taxon>Terriglobia</taxon>
        <taxon>Terriglobales</taxon>
        <taxon>Acidobacteriaceae</taxon>
        <taxon>Edaphobacter</taxon>
    </lineage>
</organism>
<feature type="chain" id="PRO_5043288714" description="Glycosyl hydrolase family 32 N-terminal domain-containing protein" evidence="4">
    <location>
        <begin position="25"/>
        <end position="375"/>
    </location>
</feature>
<dbReference type="SUPFAM" id="SSF75005">
    <property type="entry name" value="Arabinanase/levansucrase/invertase"/>
    <property type="match status" value="2"/>
</dbReference>
<feature type="signal peptide" evidence="4">
    <location>
        <begin position="1"/>
        <end position="24"/>
    </location>
</feature>
<evidence type="ECO:0000313" key="6">
    <source>
        <dbReference type="EMBL" id="XBH10431.1"/>
    </source>
</evidence>
<name>A0AAU7CYZ1_9BACT</name>
<protein>
    <recommendedName>
        <fullName evidence="5">Glycosyl hydrolase family 32 N-terminal domain-containing protein</fullName>
    </recommendedName>
</protein>
<dbReference type="PANTHER" id="PTHR35279">
    <property type="match status" value="1"/>
</dbReference>
<keyword evidence="3" id="KW-0326">Glycosidase</keyword>
<dbReference type="Pfam" id="PF00251">
    <property type="entry name" value="Glyco_hydro_32N"/>
    <property type="match status" value="1"/>
</dbReference>
<reference evidence="6" key="1">
    <citation type="submission" date="2023-03" db="EMBL/GenBank/DDBJ databases">
        <title>Edaphobacter sp.</title>
        <authorList>
            <person name="Huber K.J."/>
            <person name="Papendorf J."/>
            <person name="Pilke C."/>
            <person name="Bunk B."/>
            <person name="Sproeer C."/>
            <person name="Pester M."/>
        </authorList>
    </citation>
    <scope>NUCLEOTIDE SEQUENCE</scope>
    <source>
        <strain evidence="6">DSM 109919</strain>
        <strain evidence="7">DSM 109920</strain>
    </source>
</reference>
<dbReference type="InterPro" id="IPR006311">
    <property type="entry name" value="TAT_signal"/>
</dbReference>
<feature type="domain" description="Glycosyl hydrolase family 32 N-terminal" evidence="5">
    <location>
        <begin position="135"/>
        <end position="247"/>
    </location>
</feature>
<evidence type="ECO:0000256" key="2">
    <source>
        <dbReference type="ARBA" id="ARBA00022801"/>
    </source>
</evidence>
<evidence type="ECO:0000259" key="5">
    <source>
        <dbReference type="Pfam" id="PF00251"/>
    </source>
</evidence>
<gene>
    <name evidence="6" type="ORF">P4G45_01535</name>
    <name evidence="7" type="ORF">P8936_01505</name>
</gene>
<sequence>MTHTRRRFLQTAAVTLATPSFALAAAQDPIAPYRTPYKYPNLVLKAAGNKQAFDSLAVDDPIVFRADGRFYMLYIGFDGTGYQTGLASSPDLLHWTRTALVGPRNPASQYTKYNLALSSILRDKNLHGTGEALKVNGQYLGAWNAYPSAGYEAGAAVIGLATSPDLLHWTLTDPILTPQDGAAWEHGGLYRPDLMLDNGTYYLYYNAKTDTLPKSEGGGWHEQTGVATSTDLKHWTRYPLNPILTNGARGTATYPVSNPLHGKIPAVPDSRDSRFASNPYVVKNGNQYAMFYFGFGYQSPGRACEMLALGRDPFHFTKVPEILIDTGAPGTIDETFAHKPSVIYDGGVLYHFYCAVSGKYPNEVRGIAVARSKPW</sequence>
<dbReference type="InterPro" id="IPR023296">
    <property type="entry name" value="Glyco_hydro_beta-prop_sf"/>
</dbReference>
<dbReference type="GO" id="GO:0016798">
    <property type="term" value="F:hydrolase activity, acting on glycosyl bonds"/>
    <property type="evidence" value="ECO:0007669"/>
    <property type="project" value="UniProtKB-KW"/>
</dbReference>
<accession>A0AAU7D950</accession>
<dbReference type="Gene3D" id="2.115.10.20">
    <property type="entry name" value="Glycosyl hydrolase domain, family 43"/>
    <property type="match status" value="3"/>
</dbReference>
<evidence type="ECO:0000256" key="4">
    <source>
        <dbReference type="SAM" id="SignalP"/>
    </source>
</evidence>
<evidence type="ECO:0000313" key="7">
    <source>
        <dbReference type="EMBL" id="XBH13860.1"/>
    </source>
</evidence>
<accession>A0AAU7CYZ1</accession>
<dbReference type="EMBL" id="CP121194">
    <property type="protein sequence ID" value="XBH10431.1"/>
    <property type="molecule type" value="Genomic_DNA"/>
</dbReference>